<dbReference type="HOGENOM" id="CLU_001265_51_1_1"/>
<dbReference type="eggNOG" id="KOG3764">
    <property type="taxonomic scope" value="Eukaryota"/>
</dbReference>
<dbReference type="Gene3D" id="1.20.1250.20">
    <property type="entry name" value="MFS general substrate transporter like domains"/>
    <property type="match status" value="1"/>
</dbReference>
<dbReference type="GeneID" id="19239968"/>
<dbReference type="PANTHER" id="PTHR23506">
    <property type="entry name" value="GH10249P"/>
    <property type="match status" value="1"/>
</dbReference>
<feature type="transmembrane region" description="Helical" evidence="6">
    <location>
        <begin position="358"/>
        <end position="381"/>
    </location>
</feature>
<feature type="transmembrane region" description="Helical" evidence="6">
    <location>
        <begin position="92"/>
        <end position="109"/>
    </location>
</feature>
<dbReference type="RefSeq" id="XP_007801370.1">
    <property type="nucleotide sequence ID" value="XM_007803179.1"/>
</dbReference>
<feature type="transmembrane region" description="Helical" evidence="6">
    <location>
        <begin position="179"/>
        <end position="199"/>
    </location>
</feature>
<evidence type="ECO:0000259" key="7">
    <source>
        <dbReference type="PROSITE" id="PS50850"/>
    </source>
</evidence>
<dbReference type="GO" id="GO:0016020">
    <property type="term" value="C:membrane"/>
    <property type="evidence" value="ECO:0007669"/>
    <property type="project" value="UniProtKB-SubCell"/>
</dbReference>
<dbReference type="PROSITE" id="PS50850">
    <property type="entry name" value="MFS"/>
    <property type="match status" value="1"/>
</dbReference>
<dbReference type="Pfam" id="PF07690">
    <property type="entry name" value="MFS_1"/>
    <property type="match status" value="1"/>
</dbReference>
<keyword evidence="9" id="KW-1185">Reference proteome</keyword>
<feature type="transmembrane region" description="Helical" evidence="6">
    <location>
        <begin position="151"/>
        <end position="173"/>
    </location>
</feature>
<feature type="domain" description="Major facilitator superfamily (MFS) profile" evidence="7">
    <location>
        <begin position="20"/>
        <end position="500"/>
    </location>
</feature>
<feature type="transmembrane region" description="Helical" evidence="6">
    <location>
        <begin position="326"/>
        <end position="346"/>
    </location>
</feature>
<dbReference type="InterPro" id="IPR011701">
    <property type="entry name" value="MFS"/>
</dbReference>
<keyword evidence="2" id="KW-0813">Transport</keyword>
<protein>
    <recommendedName>
        <fullName evidence="7">Major facilitator superfamily (MFS) profile domain-containing protein</fullName>
    </recommendedName>
</protein>
<accession>U1HUF3</accession>
<evidence type="ECO:0000256" key="3">
    <source>
        <dbReference type="ARBA" id="ARBA00022692"/>
    </source>
</evidence>
<organism evidence="8 9">
    <name type="scientific">Endocarpon pusillum (strain Z07020 / HMAS-L-300199)</name>
    <name type="common">Lichen-forming fungus</name>
    <dbReference type="NCBI Taxonomy" id="1263415"/>
    <lineage>
        <taxon>Eukaryota</taxon>
        <taxon>Fungi</taxon>
        <taxon>Dikarya</taxon>
        <taxon>Ascomycota</taxon>
        <taxon>Pezizomycotina</taxon>
        <taxon>Eurotiomycetes</taxon>
        <taxon>Chaetothyriomycetidae</taxon>
        <taxon>Verrucariales</taxon>
        <taxon>Verrucariaceae</taxon>
        <taxon>Endocarpon</taxon>
    </lineage>
</organism>
<dbReference type="Proteomes" id="UP000019373">
    <property type="component" value="Unassembled WGS sequence"/>
</dbReference>
<dbReference type="OMA" id="MSGINNT"/>
<evidence type="ECO:0000256" key="1">
    <source>
        <dbReference type="ARBA" id="ARBA00004141"/>
    </source>
</evidence>
<dbReference type="InterPro" id="IPR020846">
    <property type="entry name" value="MFS_dom"/>
</dbReference>
<gene>
    <name evidence="8" type="ORF">EPUS_05015</name>
</gene>
<dbReference type="PANTHER" id="PTHR23506:SF35">
    <property type="entry name" value="MAJOR FACILITATOR SUPERFAMILY (MFS) PROFILE DOMAIN-CONTAINING PROTEIN-RELATED"/>
    <property type="match status" value="1"/>
</dbReference>
<evidence type="ECO:0000313" key="9">
    <source>
        <dbReference type="Proteomes" id="UP000019373"/>
    </source>
</evidence>
<dbReference type="GO" id="GO:0022857">
    <property type="term" value="F:transmembrane transporter activity"/>
    <property type="evidence" value="ECO:0007669"/>
    <property type="project" value="InterPro"/>
</dbReference>
<dbReference type="OrthoDB" id="5086884at2759"/>
<evidence type="ECO:0000313" key="8">
    <source>
        <dbReference type="EMBL" id="ERF72934.1"/>
    </source>
</evidence>
<reference evidence="9" key="1">
    <citation type="journal article" date="2014" name="BMC Genomics">
        <title>Genome characteristics reveal the impact of lichenization on lichen-forming fungus Endocarpon pusillum Hedwig (Verrucariales, Ascomycota).</title>
        <authorList>
            <person name="Wang Y.-Y."/>
            <person name="Liu B."/>
            <person name="Zhang X.-Y."/>
            <person name="Zhou Q.-M."/>
            <person name="Zhang T."/>
            <person name="Li H."/>
            <person name="Yu Y.-F."/>
            <person name="Zhang X.-L."/>
            <person name="Hao X.-Y."/>
            <person name="Wang M."/>
            <person name="Wang L."/>
            <person name="Wei J.-C."/>
        </authorList>
    </citation>
    <scope>NUCLEOTIDE SEQUENCE [LARGE SCALE GENOMIC DNA]</scope>
    <source>
        <strain evidence="9">Z07020 / HMAS-L-300199</strain>
    </source>
</reference>
<evidence type="ECO:0000256" key="2">
    <source>
        <dbReference type="ARBA" id="ARBA00022448"/>
    </source>
</evidence>
<evidence type="ECO:0000256" key="6">
    <source>
        <dbReference type="SAM" id="Phobius"/>
    </source>
</evidence>
<name>U1HUF3_ENDPU</name>
<keyword evidence="4 6" id="KW-1133">Transmembrane helix</keyword>
<evidence type="ECO:0000256" key="5">
    <source>
        <dbReference type="ARBA" id="ARBA00023136"/>
    </source>
</evidence>
<dbReference type="AlphaFoldDB" id="U1HUF3"/>
<feature type="transmembrane region" description="Helical" evidence="6">
    <location>
        <begin position="121"/>
        <end position="139"/>
    </location>
</feature>
<keyword evidence="5 6" id="KW-0472">Membrane</keyword>
<feature type="transmembrane region" description="Helical" evidence="6">
    <location>
        <begin position="18"/>
        <end position="39"/>
    </location>
</feature>
<proteinExistence type="predicted"/>
<dbReference type="SUPFAM" id="SSF103473">
    <property type="entry name" value="MFS general substrate transporter"/>
    <property type="match status" value="1"/>
</dbReference>
<dbReference type="EMBL" id="KE721008">
    <property type="protein sequence ID" value="ERF72934.1"/>
    <property type="molecule type" value="Genomic_DNA"/>
</dbReference>
<feature type="transmembrane region" description="Helical" evidence="6">
    <location>
        <begin position="59"/>
        <end position="80"/>
    </location>
</feature>
<keyword evidence="3 6" id="KW-0812">Transmembrane</keyword>
<comment type="subcellular location">
    <subcellularLocation>
        <location evidence="1">Membrane</location>
        <topology evidence="1">Multi-pass membrane protein</topology>
    </subcellularLocation>
</comment>
<dbReference type="InterPro" id="IPR036259">
    <property type="entry name" value="MFS_trans_sf"/>
</dbReference>
<evidence type="ECO:0000256" key="4">
    <source>
        <dbReference type="ARBA" id="ARBA00022989"/>
    </source>
</evidence>
<dbReference type="InterPro" id="IPR050930">
    <property type="entry name" value="MFS_Vesicular_Transporter"/>
</dbReference>
<sequence>MALDNRLSLGYQWRSSRWFIISCIAIALFSENFLYSYIAPILPAMLEDRLHVGKSETQAATALVLSVPPFVSMVTGPLVGHLADKMPNRKSSLLMSLGAEMIGTIVTMISPSVPILLVGRGIQAIGGNAAWIVGLATLADTVGQENTGKTLGTISSFFASGLLFGPITSGMLLPLVGYWITWMVAISVLVVDMIMRVVMIENKQSREVYDKKNTLSVEVPNDIEAVQANDPNEVNEQTALLHVPSSENEDENYSKPQSDMATNFKPISVPELTTPSENFYTFILTNPRALTALACQWTMAVILLSLDTTLPLHATRTFGWDTAGVSLMFLILQMPSLLLAPSLGMLKDRVGTKIPTGFGCLAMAFSLWLLGAAANGSLFFASIENKAQTITMVALTGIGIARTFVNGSGIMEITNLMKDVQREQPNRFGPNGKMSSAYSLTNFTWNLGMLMGPVISGSLTRTVGYYYMNMVLGTFIPPSSSFPDASLLETELHRARDVDF</sequence>